<name>A0A8S1RV40_9CILI</name>
<dbReference type="OrthoDB" id="440268at2759"/>
<dbReference type="PANTHER" id="PTHR22878:SF68">
    <property type="entry name" value="DYNEIN HEAVY CHAIN 6, AXONEMAL-LIKE"/>
    <property type="match status" value="1"/>
</dbReference>
<reference evidence="2" key="1">
    <citation type="submission" date="2021-01" db="EMBL/GenBank/DDBJ databases">
        <authorList>
            <consortium name="Genoscope - CEA"/>
            <person name="William W."/>
        </authorList>
    </citation>
    <scope>NUCLEOTIDE SEQUENCE</scope>
</reference>
<proteinExistence type="predicted"/>
<dbReference type="EMBL" id="CAJJDN010000323">
    <property type="protein sequence ID" value="CAD8130749.1"/>
    <property type="molecule type" value="Genomic_DNA"/>
</dbReference>
<dbReference type="GO" id="GO:0051959">
    <property type="term" value="F:dynein light intermediate chain binding"/>
    <property type="evidence" value="ECO:0007669"/>
    <property type="project" value="InterPro"/>
</dbReference>
<dbReference type="InterPro" id="IPR026983">
    <property type="entry name" value="DHC"/>
</dbReference>
<dbReference type="InterPro" id="IPR035706">
    <property type="entry name" value="AAA_9"/>
</dbReference>
<feature type="domain" description="Dynein heavy chain ATP-binding dynein motor region" evidence="1">
    <location>
        <begin position="1"/>
        <end position="77"/>
    </location>
</feature>
<dbReference type="GO" id="GO:0030286">
    <property type="term" value="C:dynein complex"/>
    <property type="evidence" value="ECO:0007669"/>
    <property type="project" value="InterPro"/>
</dbReference>
<dbReference type="GO" id="GO:0007018">
    <property type="term" value="P:microtubule-based movement"/>
    <property type="evidence" value="ECO:0007669"/>
    <property type="project" value="InterPro"/>
</dbReference>
<comment type="caution">
    <text evidence="2">The sequence shown here is derived from an EMBL/GenBank/DDBJ whole genome shotgun (WGS) entry which is preliminary data.</text>
</comment>
<accession>A0A8S1RV40</accession>
<evidence type="ECO:0000313" key="2">
    <source>
        <dbReference type="EMBL" id="CAD8130749.1"/>
    </source>
</evidence>
<protein>
    <recommendedName>
        <fullName evidence="1">Dynein heavy chain ATP-binding dynein motor region domain-containing protein</fullName>
    </recommendedName>
</protein>
<evidence type="ECO:0000313" key="3">
    <source>
        <dbReference type="Proteomes" id="UP000692954"/>
    </source>
</evidence>
<dbReference type="AlphaFoldDB" id="A0A8S1RV40"/>
<dbReference type="Proteomes" id="UP000692954">
    <property type="component" value="Unassembled WGS sequence"/>
</dbReference>
<sequence>MITQKGLSDQLLVILVKNERPDLQKKGKTYCECASNNKQLAEIEQKILEVLSGNNNILTDWIAIEILTASKLKSNEISEKQNIAANAARQEYVFVSQQAYCLSFVSQQY</sequence>
<evidence type="ECO:0000259" key="1">
    <source>
        <dbReference type="Pfam" id="PF12781"/>
    </source>
</evidence>
<dbReference type="Pfam" id="PF12781">
    <property type="entry name" value="AAA_9"/>
    <property type="match status" value="1"/>
</dbReference>
<gene>
    <name evidence="2" type="ORF">PSON_ATCC_30995.1.T3230010</name>
</gene>
<dbReference type="PANTHER" id="PTHR22878">
    <property type="entry name" value="DYNEIN HEAVY CHAIN 6, AXONEMAL-LIKE-RELATED"/>
    <property type="match status" value="1"/>
</dbReference>
<keyword evidence="3" id="KW-1185">Reference proteome</keyword>
<organism evidence="2 3">
    <name type="scientific">Paramecium sonneborni</name>
    <dbReference type="NCBI Taxonomy" id="65129"/>
    <lineage>
        <taxon>Eukaryota</taxon>
        <taxon>Sar</taxon>
        <taxon>Alveolata</taxon>
        <taxon>Ciliophora</taxon>
        <taxon>Intramacronucleata</taxon>
        <taxon>Oligohymenophorea</taxon>
        <taxon>Peniculida</taxon>
        <taxon>Parameciidae</taxon>
        <taxon>Paramecium</taxon>
    </lineage>
</organism>
<dbReference type="GO" id="GO:0045505">
    <property type="term" value="F:dynein intermediate chain binding"/>
    <property type="evidence" value="ECO:0007669"/>
    <property type="project" value="InterPro"/>
</dbReference>